<dbReference type="AlphaFoldDB" id="X1IDT8"/>
<proteinExistence type="predicted"/>
<reference evidence="1" key="1">
    <citation type="journal article" date="2014" name="Front. Microbiol.">
        <title>High frequency of phylogenetically diverse reductive dehalogenase-homologous genes in deep subseafloor sedimentary metagenomes.</title>
        <authorList>
            <person name="Kawai M."/>
            <person name="Futagami T."/>
            <person name="Toyoda A."/>
            <person name="Takaki Y."/>
            <person name="Nishi S."/>
            <person name="Hori S."/>
            <person name="Arai W."/>
            <person name="Tsubouchi T."/>
            <person name="Morono Y."/>
            <person name="Uchiyama I."/>
            <person name="Ito T."/>
            <person name="Fujiyama A."/>
            <person name="Inagaki F."/>
            <person name="Takami H."/>
        </authorList>
    </citation>
    <scope>NUCLEOTIDE SEQUENCE</scope>
    <source>
        <strain evidence="1">Expedition CK06-06</strain>
    </source>
</reference>
<accession>X1IDT8</accession>
<evidence type="ECO:0000313" key="1">
    <source>
        <dbReference type="EMBL" id="GAH79852.1"/>
    </source>
</evidence>
<protein>
    <submittedName>
        <fullName evidence="1">Uncharacterized protein</fullName>
    </submittedName>
</protein>
<feature type="non-terminal residue" evidence="1">
    <location>
        <position position="1"/>
    </location>
</feature>
<organism evidence="1">
    <name type="scientific">marine sediment metagenome</name>
    <dbReference type="NCBI Taxonomy" id="412755"/>
    <lineage>
        <taxon>unclassified sequences</taxon>
        <taxon>metagenomes</taxon>
        <taxon>ecological metagenomes</taxon>
    </lineage>
</organism>
<name>X1IDT8_9ZZZZ</name>
<sequence>FEKKRFFDLIKIVAHNIEQEMTKTFSSYYTRKDCYQVMRMIPERTTEVKLVNNDTLLVKIKDLGADRINQIAQRFLTEINNIGGRTLDKFWLKPSFNVELEE</sequence>
<dbReference type="EMBL" id="BARU01043298">
    <property type="protein sequence ID" value="GAH79852.1"/>
    <property type="molecule type" value="Genomic_DNA"/>
</dbReference>
<comment type="caution">
    <text evidence="1">The sequence shown here is derived from an EMBL/GenBank/DDBJ whole genome shotgun (WGS) entry which is preliminary data.</text>
</comment>
<gene>
    <name evidence="1" type="ORF">S03H2_66334</name>
</gene>